<evidence type="ECO:0000313" key="3">
    <source>
        <dbReference type="Proteomes" id="UP001500831"/>
    </source>
</evidence>
<gene>
    <name evidence="2" type="ORF">GCM10010517_73580</name>
</gene>
<evidence type="ECO:0000259" key="1">
    <source>
        <dbReference type="PROSITE" id="PS50995"/>
    </source>
</evidence>
<dbReference type="Proteomes" id="UP001500831">
    <property type="component" value="Unassembled WGS sequence"/>
</dbReference>
<dbReference type="SMART" id="SM00347">
    <property type="entry name" value="HTH_MARR"/>
    <property type="match status" value="1"/>
</dbReference>
<accession>A0ABN3W9S4</accession>
<organism evidence="2 3">
    <name type="scientific">Streptosporangium fragile</name>
    <dbReference type="NCBI Taxonomy" id="46186"/>
    <lineage>
        <taxon>Bacteria</taxon>
        <taxon>Bacillati</taxon>
        <taxon>Actinomycetota</taxon>
        <taxon>Actinomycetes</taxon>
        <taxon>Streptosporangiales</taxon>
        <taxon>Streptosporangiaceae</taxon>
        <taxon>Streptosporangium</taxon>
    </lineage>
</organism>
<proteinExistence type="predicted"/>
<dbReference type="PANTHER" id="PTHR33164:SF43">
    <property type="entry name" value="HTH-TYPE TRANSCRIPTIONAL REPRESSOR YETL"/>
    <property type="match status" value="1"/>
</dbReference>
<feature type="domain" description="HTH marR-type" evidence="1">
    <location>
        <begin position="11"/>
        <end position="146"/>
    </location>
</feature>
<protein>
    <recommendedName>
        <fullName evidence="1">HTH marR-type domain-containing protein</fullName>
    </recommendedName>
</protein>
<comment type="caution">
    <text evidence="2">The sequence shown here is derived from an EMBL/GenBank/DDBJ whole genome shotgun (WGS) entry which is preliminary data.</text>
</comment>
<reference evidence="2 3" key="1">
    <citation type="journal article" date="2019" name="Int. J. Syst. Evol. Microbiol.">
        <title>The Global Catalogue of Microorganisms (GCM) 10K type strain sequencing project: providing services to taxonomists for standard genome sequencing and annotation.</title>
        <authorList>
            <consortium name="The Broad Institute Genomics Platform"/>
            <consortium name="The Broad Institute Genome Sequencing Center for Infectious Disease"/>
            <person name="Wu L."/>
            <person name="Ma J."/>
        </authorList>
    </citation>
    <scope>NUCLEOTIDE SEQUENCE [LARGE SCALE GENOMIC DNA]</scope>
    <source>
        <strain evidence="2 3">JCM 6242</strain>
    </source>
</reference>
<dbReference type="PROSITE" id="PS50995">
    <property type="entry name" value="HTH_MARR_2"/>
    <property type="match status" value="1"/>
</dbReference>
<dbReference type="EMBL" id="BAAAVI010000090">
    <property type="protein sequence ID" value="GAA2907243.1"/>
    <property type="molecule type" value="Genomic_DNA"/>
</dbReference>
<evidence type="ECO:0000313" key="2">
    <source>
        <dbReference type="EMBL" id="GAA2907243.1"/>
    </source>
</evidence>
<dbReference type="InterPro" id="IPR036388">
    <property type="entry name" value="WH-like_DNA-bd_sf"/>
</dbReference>
<dbReference type="InterPro" id="IPR036390">
    <property type="entry name" value="WH_DNA-bd_sf"/>
</dbReference>
<sequence>MDDGTPGALIDVALFRLRRMWSRPLRPRRAGESQRPVQMSNVMVVHAVHKLALDVPEVTVGAVAEQLDVDPSTASRLVNDAIGAGFVAREESAVDARRARLVLSDRGRRVLDAVVRHRRTYLDGLMADWAESDRETFARLLARFAEAAAARPANLANLDQVIAEALEGPATRR</sequence>
<name>A0ABN3W9S4_9ACTN</name>
<dbReference type="Pfam" id="PF12802">
    <property type="entry name" value="MarR_2"/>
    <property type="match status" value="1"/>
</dbReference>
<dbReference type="InterPro" id="IPR000835">
    <property type="entry name" value="HTH_MarR-typ"/>
</dbReference>
<dbReference type="RefSeq" id="WP_344981140.1">
    <property type="nucleotide sequence ID" value="NZ_BAAAVI010000090.1"/>
</dbReference>
<dbReference type="InterPro" id="IPR039422">
    <property type="entry name" value="MarR/SlyA-like"/>
</dbReference>
<keyword evidence="3" id="KW-1185">Reference proteome</keyword>
<dbReference type="PANTHER" id="PTHR33164">
    <property type="entry name" value="TRANSCRIPTIONAL REGULATOR, MARR FAMILY"/>
    <property type="match status" value="1"/>
</dbReference>
<dbReference type="Gene3D" id="1.10.10.10">
    <property type="entry name" value="Winged helix-like DNA-binding domain superfamily/Winged helix DNA-binding domain"/>
    <property type="match status" value="1"/>
</dbReference>
<dbReference type="SUPFAM" id="SSF46785">
    <property type="entry name" value="Winged helix' DNA-binding domain"/>
    <property type="match status" value="1"/>
</dbReference>